<dbReference type="PANTHER" id="PTHR23513">
    <property type="entry name" value="INTEGRAL MEMBRANE EFFLUX PROTEIN-RELATED"/>
    <property type="match status" value="1"/>
</dbReference>
<feature type="transmembrane region" description="Helical" evidence="6">
    <location>
        <begin position="358"/>
        <end position="380"/>
    </location>
</feature>
<dbReference type="GO" id="GO:0022857">
    <property type="term" value="F:transmembrane transporter activity"/>
    <property type="evidence" value="ECO:0007669"/>
    <property type="project" value="InterPro"/>
</dbReference>
<keyword evidence="3 6" id="KW-0812">Transmembrane</keyword>
<feature type="transmembrane region" description="Helical" evidence="6">
    <location>
        <begin position="110"/>
        <end position="138"/>
    </location>
</feature>
<dbReference type="EMBL" id="BONV01000021">
    <property type="protein sequence ID" value="GIG81504.1"/>
    <property type="molecule type" value="Genomic_DNA"/>
</dbReference>
<proteinExistence type="predicted"/>
<dbReference type="CDD" id="cd06173">
    <property type="entry name" value="MFS_MefA_like"/>
    <property type="match status" value="1"/>
</dbReference>
<dbReference type="RefSeq" id="WP_203884874.1">
    <property type="nucleotide sequence ID" value="NZ_BAABHH010000004.1"/>
</dbReference>
<dbReference type="PANTHER" id="PTHR23513:SF6">
    <property type="entry name" value="MAJOR FACILITATOR SUPERFAMILY ASSOCIATED DOMAIN-CONTAINING PROTEIN"/>
    <property type="match status" value="1"/>
</dbReference>
<evidence type="ECO:0000256" key="4">
    <source>
        <dbReference type="ARBA" id="ARBA00022989"/>
    </source>
</evidence>
<dbReference type="Pfam" id="PF07690">
    <property type="entry name" value="MFS_1"/>
    <property type="match status" value="1"/>
</dbReference>
<comment type="caution">
    <text evidence="7">The sequence shown here is derived from an EMBL/GenBank/DDBJ whole genome shotgun (WGS) entry which is preliminary data.</text>
</comment>
<evidence type="ECO:0000256" key="3">
    <source>
        <dbReference type="ARBA" id="ARBA00022692"/>
    </source>
</evidence>
<dbReference type="InterPro" id="IPR036259">
    <property type="entry name" value="MFS_trans_sf"/>
</dbReference>
<evidence type="ECO:0000256" key="1">
    <source>
        <dbReference type="ARBA" id="ARBA00004651"/>
    </source>
</evidence>
<feature type="transmembrane region" description="Helical" evidence="6">
    <location>
        <begin position="150"/>
        <end position="169"/>
    </location>
</feature>
<feature type="transmembrane region" description="Helical" evidence="6">
    <location>
        <begin position="269"/>
        <end position="288"/>
    </location>
</feature>
<keyword evidence="8" id="KW-1185">Reference proteome</keyword>
<dbReference type="Gene3D" id="1.20.1250.20">
    <property type="entry name" value="MFS general substrate transporter like domains"/>
    <property type="match status" value="1"/>
</dbReference>
<feature type="transmembrane region" description="Helical" evidence="6">
    <location>
        <begin position="51"/>
        <end position="72"/>
    </location>
</feature>
<name>A0A8J3PUX1_9ACTN</name>
<gene>
    <name evidence="7" type="ORF">Pka01_46310</name>
</gene>
<evidence type="ECO:0000256" key="6">
    <source>
        <dbReference type="SAM" id="Phobius"/>
    </source>
</evidence>
<feature type="transmembrane region" description="Helical" evidence="6">
    <location>
        <begin position="325"/>
        <end position="346"/>
    </location>
</feature>
<feature type="transmembrane region" description="Helical" evidence="6">
    <location>
        <begin position="175"/>
        <end position="195"/>
    </location>
</feature>
<dbReference type="SUPFAM" id="SSF103473">
    <property type="entry name" value="MFS general substrate transporter"/>
    <property type="match status" value="1"/>
</dbReference>
<feature type="transmembrane region" description="Helical" evidence="6">
    <location>
        <begin position="19"/>
        <end position="45"/>
    </location>
</feature>
<feature type="transmembrane region" description="Helical" evidence="6">
    <location>
        <begin position="300"/>
        <end position="319"/>
    </location>
</feature>
<comment type="subcellular location">
    <subcellularLocation>
        <location evidence="1">Cell membrane</location>
        <topology evidence="1">Multi-pass membrane protein</topology>
    </subcellularLocation>
</comment>
<protein>
    <submittedName>
        <fullName evidence="7">MFS transporter</fullName>
    </submittedName>
</protein>
<feature type="transmembrane region" description="Helical" evidence="6">
    <location>
        <begin position="236"/>
        <end position="257"/>
    </location>
</feature>
<evidence type="ECO:0000313" key="7">
    <source>
        <dbReference type="EMBL" id="GIG81504.1"/>
    </source>
</evidence>
<dbReference type="AlphaFoldDB" id="A0A8J3PUX1"/>
<accession>A0A8J3PUX1</accession>
<evidence type="ECO:0000313" key="8">
    <source>
        <dbReference type="Proteomes" id="UP000630097"/>
    </source>
</evidence>
<evidence type="ECO:0000256" key="2">
    <source>
        <dbReference type="ARBA" id="ARBA00022475"/>
    </source>
</evidence>
<sequence length="422" mass="42831">MAGDEGPGSSPPLRANRDFLIFLGVQTLSVAGDSFSAVALPLLVFHATGSVTQMGLVTALAGAAGIVAGMFAGMTADRLDRRRLLIACDAVRAVLYAVIPIVWLVSPQTWLIFVIVPLGAAIGMLFSVTYVTVVPALVAEGQVMKANSHLYGTYAVASLVGPALGGTVSALLGPAAAIGIDAATFAVSAAGLCLVRPRARTTPAPEPAGHGGARRGALDDFLAGARFLWRHPVLRTLTVLLSVLTFVTYGMSDVLIYHLKHDLEQPDTAAGYVLAAATAGTLAAALLAPALRRSLGFGPLWIGCYALGGVAVAGVGLAASVPAVAVLATVFLFCTGAAGISSMSLRQEVTPDALLGRVTSAFWTIHSALGPLGAGLLTWAASRHGVAAACLVAGFGCVTIAVAATLTPVRRPRPEGLGAEPG</sequence>
<reference evidence="7 8" key="1">
    <citation type="submission" date="2021-01" db="EMBL/GenBank/DDBJ databases">
        <title>Whole genome shotgun sequence of Planotetraspora kaengkrachanensis NBRC 104272.</title>
        <authorList>
            <person name="Komaki H."/>
            <person name="Tamura T."/>
        </authorList>
    </citation>
    <scope>NUCLEOTIDE SEQUENCE [LARGE SCALE GENOMIC DNA]</scope>
    <source>
        <strain evidence="7 8">NBRC 104272</strain>
    </source>
</reference>
<feature type="transmembrane region" description="Helical" evidence="6">
    <location>
        <begin position="386"/>
        <end position="406"/>
    </location>
</feature>
<keyword evidence="2" id="KW-1003">Cell membrane</keyword>
<dbReference type="GO" id="GO:0005886">
    <property type="term" value="C:plasma membrane"/>
    <property type="evidence" value="ECO:0007669"/>
    <property type="project" value="UniProtKB-SubCell"/>
</dbReference>
<keyword evidence="5 6" id="KW-0472">Membrane</keyword>
<evidence type="ECO:0000256" key="5">
    <source>
        <dbReference type="ARBA" id="ARBA00023136"/>
    </source>
</evidence>
<dbReference type="Proteomes" id="UP000630097">
    <property type="component" value="Unassembled WGS sequence"/>
</dbReference>
<keyword evidence="4 6" id="KW-1133">Transmembrane helix</keyword>
<organism evidence="7 8">
    <name type="scientific">Planotetraspora kaengkrachanensis</name>
    <dbReference type="NCBI Taxonomy" id="575193"/>
    <lineage>
        <taxon>Bacteria</taxon>
        <taxon>Bacillati</taxon>
        <taxon>Actinomycetota</taxon>
        <taxon>Actinomycetes</taxon>
        <taxon>Streptosporangiales</taxon>
        <taxon>Streptosporangiaceae</taxon>
        <taxon>Planotetraspora</taxon>
    </lineage>
</organism>
<dbReference type="InterPro" id="IPR011701">
    <property type="entry name" value="MFS"/>
</dbReference>